<gene>
    <name evidence="1" type="ORF">EHQ64_03060</name>
</gene>
<evidence type="ECO:0000313" key="1">
    <source>
        <dbReference type="EMBL" id="TGL64343.1"/>
    </source>
</evidence>
<dbReference type="OrthoDB" id="330518at2"/>
<name>A0A4R9KGA9_9LEPT</name>
<evidence type="ECO:0000313" key="2">
    <source>
        <dbReference type="Proteomes" id="UP000297762"/>
    </source>
</evidence>
<sequence>MKFLCISFFISLVLILSLYSILNWRILPDKLGKIYPSFAAKEGCSCLFVAKGSEEYCKDYVKQFFKPDEWIAGKNFLSIKFSTSFSDFHVKAVYRPKLGCNLGPIP</sequence>
<dbReference type="Proteomes" id="UP000297762">
    <property type="component" value="Unassembled WGS sequence"/>
</dbReference>
<dbReference type="EMBL" id="RQGF01000008">
    <property type="protein sequence ID" value="TGL64343.1"/>
    <property type="molecule type" value="Genomic_DNA"/>
</dbReference>
<dbReference type="AlphaFoldDB" id="A0A4R9KGA9"/>
<organism evidence="1 2">
    <name type="scientific">Leptospira sarikeiensis</name>
    <dbReference type="NCBI Taxonomy" id="2484943"/>
    <lineage>
        <taxon>Bacteria</taxon>
        <taxon>Pseudomonadati</taxon>
        <taxon>Spirochaetota</taxon>
        <taxon>Spirochaetia</taxon>
        <taxon>Leptospirales</taxon>
        <taxon>Leptospiraceae</taxon>
        <taxon>Leptospira</taxon>
    </lineage>
</organism>
<keyword evidence="2" id="KW-1185">Reference proteome</keyword>
<reference evidence="1" key="1">
    <citation type="journal article" date="2019" name="PLoS Negl. Trop. Dis.">
        <title>Revisiting the worldwide diversity of Leptospira species in the environment.</title>
        <authorList>
            <person name="Vincent A.T."/>
            <person name="Schiettekatte O."/>
            <person name="Bourhy P."/>
            <person name="Veyrier F.J."/>
            <person name="Picardeau M."/>
        </authorList>
    </citation>
    <scope>NUCLEOTIDE SEQUENCE [LARGE SCALE GENOMIC DNA]</scope>
    <source>
        <strain evidence="1">201702455</strain>
    </source>
</reference>
<comment type="caution">
    <text evidence="1">The sequence shown here is derived from an EMBL/GenBank/DDBJ whole genome shotgun (WGS) entry which is preliminary data.</text>
</comment>
<proteinExistence type="predicted"/>
<accession>A0A4R9KGA9</accession>
<protein>
    <submittedName>
        <fullName evidence="1">Uncharacterized protein</fullName>
    </submittedName>
</protein>